<dbReference type="PIRSF" id="PIRSF005902">
    <property type="entry name" value="DNase_TatD"/>
    <property type="match status" value="1"/>
</dbReference>
<dbReference type="InterPro" id="IPR032466">
    <property type="entry name" value="Metal_Hydrolase"/>
</dbReference>
<dbReference type="PANTHER" id="PTHR46124">
    <property type="entry name" value="D-AMINOACYL-TRNA DEACYLASE"/>
    <property type="match status" value="1"/>
</dbReference>
<feature type="binding site" evidence="4">
    <location>
        <position position="204"/>
    </location>
    <ligand>
        <name>a divalent metal cation</name>
        <dbReference type="ChEBI" id="CHEBI:60240"/>
        <label>1</label>
    </ligand>
</feature>
<feature type="binding site" evidence="4">
    <location>
        <position position="155"/>
    </location>
    <ligand>
        <name>a divalent metal cation</name>
        <dbReference type="ChEBI" id="CHEBI:60240"/>
        <label>2</label>
    </ligand>
</feature>
<dbReference type="Pfam" id="PF01026">
    <property type="entry name" value="TatD_DNase"/>
    <property type="match status" value="1"/>
</dbReference>
<dbReference type="NCBIfam" id="TIGR00010">
    <property type="entry name" value="YchF/TatD family DNA exonuclease"/>
    <property type="match status" value="1"/>
</dbReference>
<dbReference type="FunFam" id="3.20.20.140:FF:000005">
    <property type="entry name" value="TatD family hydrolase"/>
    <property type="match status" value="1"/>
</dbReference>
<keyword evidence="6" id="KW-1185">Reference proteome</keyword>
<keyword evidence="2 4" id="KW-0479">Metal-binding</keyword>
<feature type="binding site" evidence="4">
    <location>
        <position position="9"/>
    </location>
    <ligand>
        <name>a divalent metal cation</name>
        <dbReference type="ChEBI" id="CHEBI:60240"/>
        <label>1</label>
    </ligand>
</feature>
<keyword evidence="3" id="KW-0378">Hydrolase</keyword>
<dbReference type="GO" id="GO:0004536">
    <property type="term" value="F:DNA nuclease activity"/>
    <property type="evidence" value="ECO:0007669"/>
    <property type="project" value="InterPro"/>
</dbReference>
<evidence type="ECO:0000256" key="1">
    <source>
        <dbReference type="ARBA" id="ARBA00009275"/>
    </source>
</evidence>
<sequence>MNFIDTHAHIYSTKFGNEADSLIRQSLERGVRRIYMPNVDLDTIEPMLALEARFPGVCFPTIGLHPCDVGTDFEDVLAKMEQLMEQRDFVAVGETGIDLYWDKTFFGEQQDALKVQLGWAKSKGWPIILHCRESMAETIEVVQAAYEVGLTGIFHCFSGTVSQAREIMEMGFYLGVGGTVTYKNSGVGEVIKAVGLDAVVLETDAPYLAPIPFRGKRNSPEHIPVIAARLSEIMGCSIEEIAERTTLNALSVFNAKEDEL</sequence>
<comment type="similarity">
    <text evidence="1">Belongs to the metallo-dependent hydrolases superfamily. TatD-type hydrolase family.</text>
</comment>
<dbReference type="PANTHER" id="PTHR46124:SF4">
    <property type="entry name" value="HYDROLASE TATD"/>
    <property type="match status" value="1"/>
</dbReference>
<dbReference type="AlphaFoldDB" id="R7ZZE0"/>
<evidence type="ECO:0000313" key="6">
    <source>
        <dbReference type="Proteomes" id="UP000013909"/>
    </source>
</evidence>
<dbReference type="GO" id="GO:0005829">
    <property type="term" value="C:cytosol"/>
    <property type="evidence" value="ECO:0007669"/>
    <property type="project" value="TreeGrafter"/>
</dbReference>
<comment type="caution">
    <text evidence="5">The sequence shown here is derived from an EMBL/GenBank/DDBJ whole genome shotgun (WGS) entry which is preliminary data.</text>
</comment>
<dbReference type="OrthoDB" id="9810005at2"/>
<dbReference type="EMBL" id="AQHR01000004">
    <property type="protein sequence ID" value="EON79419.1"/>
    <property type="molecule type" value="Genomic_DNA"/>
</dbReference>
<dbReference type="GO" id="GO:0016788">
    <property type="term" value="F:hydrolase activity, acting on ester bonds"/>
    <property type="evidence" value="ECO:0007669"/>
    <property type="project" value="InterPro"/>
</dbReference>
<feature type="binding site" evidence="4">
    <location>
        <position position="130"/>
    </location>
    <ligand>
        <name>a divalent metal cation</name>
        <dbReference type="ChEBI" id="CHEBI:60240"/>
        <label>2</label>
    </ligand>
</feature>
<proteinExistence type="inferred from homology"/>
<evidence type="ECO:0000256" key="2">
    <source>
        <dbReference type="ARBA" id="ARBA00022723"/>
    </source>
</evidence>
<dbReference type="Gene3D" id="3.20.20.140">
    <property type="entry name" value="Metal-dependent hydrolases"/>
    <property type="match status" value="1"/>
</dbReference>
<dbReference type="GO" id="GO:0046872">
    <property type="term" value="F:metal ion binding"/>
    <property type="evidence" value="ECO:0007669"/>
    <property type="project" value="UniProtKB-KW"/>
</dbReference>
<evidence type="ECO:0000256" key="3">
    <source>
        <dbReference type="ARBA" id="ARBA00022801"/>
    </source>
</evidence>
<dbReference type="Proteomes" id="UP000013909">
    <property type="component" value="Unassembled WGS sequence"/>
</dbReference>
<protein>
    <submittedName>
        <fullName evidence="5">Putative deoxyribonuclease YcfH</fullName>
    </submittedName>
</protein>
<accession>R7ZZE0</accession>
<dbReference type="STRING" id="1232681.ADIS_0109"/>
<organism evidence="5 6">
    <name type="scientific">Lunatimonas lonarensis</name>
    <dbReference type="NCBI Taxonomy" id="1232681"/>
    <lineage>
        <taxon>Bacteria</taxon>
        <taxon>Pseudomonadati</taxon>
        <taxon>Bacteroidota</taxon>
        <taxon>Cytophagia</taxon>
        <taxon>Cytophagales</taxon>
        <taxon>Cyclobacteriaceae</taxon>
    </lineage>
</organism>
<feature type="binding site" evidence="4">
    <location>
        <position position="7"/>
    </location>
    <ligand>
        <name>a divalent metal cation</name>
        <dbReference type="ChEBI" id="CHEBI:60240"/>
        <label>1</label>
    </ligand>
</feature>
<dbReference type="InterPro" id="IPR001130">
    <property type="entry name" value="TatD-like"/>
</dbReference>
<evidence type="ECO:0000256" key="4">
    <source>
        <dbReference type="PIRSR" id="PIRSR005902-1"/>
    </source>
</evidence>
<dbReference type="RefSeq" id="WP_010852263.1">
    <property type="nucleotide sequence ID" value="NZ_AQHR01000004.1"/>
</dbReference>
<dbReference type="SUPFAM" id="SSF51556">
    <property type="entry name" value="Metallo-dependent hydrolases"/>
    <property type="match status" value="1"/>
</dbReference>
<feature type="binding site" evidence="4">
    <location>
        <position position="94"/>
    </location>
    <ligand>
        <name>a divalent metal cation</name>
        <dbReference type="ChEBI" id="CHEBI:60240"/>
        <label>1</label>
    </ligand>
</feature>
<evidence type="ECO:0000313" key="5">
    <source>
        <dbReference type="EMBL" id="EON79419.1"/>
    </source>
</evidence>
<dbReference type="CDD" id="cd01310">
    <property type="entry name" value="TatD_DNAse"/>
    <property type="match status" value="1"/>
</dbReference>
<name>R7ZZE0_9BACT</name>
<reference evidence="5 6" key="1">
    <citation type="submission" date="2013-02" db="EMBL/GenBank/DDBJ databases">
        <title>A novel strain isolated from Lonar lake, Maharashtra, India.</title>
        <authorList>
            <person name="Singh A."/>
        </authorList>
    </citation>
    <scope>NUCLEOTIDE SEQUENCE [LARGE SCALE GENOMIC DNA]</scope>
    <source>
        <strain evidence="5 6">AK24</strain>
    </source>
</reference>
<dbReference type="PATRIC" id="fig|1288963.3.peg.108"/>
<dbReference type="InterPro" id="IPR015991">
    <property type="entry name" value="TatD/YcfH-like"/>
</dbReference>
<gene>
    <name evidence="5" type="ORF">ADIS_0109</name>
</gene>